<dbReference type="EMBL" id="LGIQ01000005">
    <property type="protein sequence ID" value="KNB73973.1"/>
    <property type="molecule type" value="Genomic_DNA"/>
</dbReference>
<dbReference type="Proteomes" id="UP000319578">
    <property type="component" value="Unassembled WGS sequence"/>
</dbReference>
<comment type="caution">
    <text evidence="2">The sequence shown here is derived from an EMBL/GenBank/DDBJ whole genome shotgun (WGS) entry which is preliminary data.</text>
</comment>
<dbReference type="RefSeq" id="WP_049737986.1">
    <property type="nucleotide sequence ID" value="NZ_BJON01000019.1"/>
</dbReference>
<dbReference type="AlphaFoldDB" id="A0A0K9YZ13"/>
<reference evidence="1 4" key="3">
    <citation type="submission" date="2019-06" db="EMBL/GenBank/DDBJ databases">
        <title>Whole genome shotgun sequence of Brevibacillus reuszeri NBRC 15719.</title>
        <authorList>
            <person name="Hosoyama A."/>
            <person name="Uohara A."/>
            <person name="Ohji S."/>
            <person name="Ichikawa N."/>
        </authorList>
    </citation>
    <scope>NUCLEOTIDE SEQUENCE [LARGE SCALE GENOMIC DNA]</scope>
    <source>
        <strain evidence="1 4">NBRC 15719</strain>
    </source>
</reference>
<evidence type="ECO:0000313" key="3">
    <source>
        <dbReference type="Proteomes" id="UP000036834"/>
    </source>
</evidence>
<keyword evidence="4" id="KW-1185">Reference proteome</keyword>
<evidence type="ECO:0000313" key="1">
    <source>
        <dbReference type="EMBL" id="GED70941.1"/>
    </source>
</evidence>
<sequence>MLKKLALPAIALILVVFAGIMTVNNPPSFLYGKLPFQSLSKQSVVSLIKDSPHPITKLTVEDGYTWYGAKADQGKEIESLLSAMKKNGWSFIQQEGAGYFFEQGSEKIVITSQTWSNRHVFFKVPVTNPPITLSSN</sequence>
<evidence type="ECO:0000313" key="2">
    <source>
        <dbReference type="EMBL" id="KNB73973.1"/>
    </source>
</evidence>
<dbReference type="STRING" id="54915.ADS79_08610"/>
<reference evidence="3" key="1">
    <citation type="submission" date="2015-07" db="EMBL/GenBank/DDBJ databases">
        <title>Genome sequencing project for genomic taxonomy and phylogenomics of Bacillus-like bacteria.</title>
        <authorList>
            <person name="Liu B."/>
            <person name="Wang J."/>
            <person name="Zhu Y."/>
            <person name="Liu G."/>
            <person name="Chen Q."/>
            <person name="Chen Z."/>
            <person name="Lan J."/>
            <person name="Che J."/>
            <person name="Ge C."/>
            <person name="Shi H."/>
            <person name="Pan Z."/>
            <person name="Liu X."/>
        </authorList>
    </citation>
    <scope>NUCLEOTIDE SEQUENCE [LARGE SCALE GENOMIC DNA]</scope>
    <source>
        <strain evidence="3">DSM 9887</strain>
    </source>
</reference>
<accession>A0A0K9YZ13</accession>
<protein>
    <submittedName>
        <fullName evidence="2">Uncharacterized protein</fullName>
    </submittedName>
</protein>
<dbReference type="PATRIC" id="fig|54915.3.peg.7170"/>
<gene>
    <name evidence="2" type="ORF">ADS79_08610</name>
    <name evidence="1" type="ORF">BRE01_46430</name>
</gene>
<reference evidence="2" key="2">
    <citation type="submission" date="2015-07" db="EMBL/GenBank/DDBJ databases">
        <title>MeaNS - Measles Nucleotide Surveillance Program.</title>
        <authorList>
            <person name="Tran T."/>
            <person name="Druce J."/>
        </authorList>
    </citation>
    <scope>NUCLEOTIDE SEQUENCE</scope>
    <source>
        <strain evidence="2">DSM 9887</strain>
    </source>
</reference>
<name>A0A0K9YZ13_9BACL</name>
<dbReference type="EMBL" id="BJON01000019">
    <property type="protein sequence ID" value="GED70941.1"/>
    <property type="molecule type" value="Genomic_DNA"/>
</dbReference>
<proteinExistence type="predicted"/>
<dbReference type="Proteomes" id="UP000036834">
    <property type="component" value="Unassembled WGS sequence"/>
</dbReference>
<evidence type="ECO:0000313" key="4">
    <source>
        <dbReference type="Proteomes" id="UP000319578"/>
    </source>
</evidence>
<dbReference type="OrthoDB" id="6194834at2"/>
<organism evidence="2 3">
    <name type="scientific">Brevibacillus reuszeri</name>
    <dbReference type="NCBI Taxonomy" id="54915"/>
    <lineage>
        <taxon>Bacteria</taxon>
        <taxon>Bacillati</taxon>
        <taxon>Bacillota</taxon>
        <taxon>Bacilli</taxon>
        <taxon>Bacillales</taxon>
        <taxon>Paenibacillaceae</taxon>
        <taxon>Brevibacillus</taxon>
    </lineage>
</organism>